<dbReference type="Pfam" id="PF01370">
    <property type="entry name" value="Epimerase"/>
    <property type="match status" value="1"/>
</dbReference>
<evidence type="ECO:0000259" key="1">
    <source>
        <dbReference type="Pfam" id="PF01370"/>
    </source>
</evidence>
<dbReference type="SUPFAM" id="SSF51735">
    <property type="entry name" value="NAD(P)-binding Rossmann-fold domains"/>
    <property type="match status" value="1"/>
</dbReference>
<evidence type="ECO:0000313" key="3">
    <source>
        <dbReference type="Proteomes" id="UP000034521"/>
    </source>
</evidence>
<evidence type="ECO:0000313" key="2">
    <source>
        <dbReference type="EMBL" id="KKT59091.1"/>
    </source>
</evidence>
<dbReference type="AlphaFoldDB" id="A0A0G1IIC5"/>
<dbReference type="EMBL" id="LCIQ01000049">
    <property type="protein sequence ID" value="KKT59091.1"/>
    <property type="molecule type" value="Genomic_DNA"/>
</dbReference>
<proteinExistence type="predicted"/>
<feature type="domain" description="NAD-dependent epimerase/dehydratase" evidence="1">
    <location>
        <begin position="4"/>
        <end position="39"/>
    </location>
</feature>
<dbReference type="Gene3D" id="3.40.50.720">
    <property type="entry name" value="NAD(P)-binding Rossmann-like Domain"/>
    <property type="match status" value="1"/>
</dbReference>
<dbReference type="InterPro" id="IPR036291">
    <property type="entry name" value="NAD(P)-bd_dom_sf"/>
</dbReference>
<protein>
    <submittedName>
        <fullName evidence="2">DNTP-hexose dehydratase/epimerase</fullName>
    </submittedName>
</protein>
<dbReference type="InterPro" id="IPR001509">
    <property type="entry name" value="Epimerase_deHydtase"/>
</dbReference>
<sequence>MKLLVFGGVGFIGTNVCLTALSRGYQVIACDNLSRTGVVENLAYGAWKISTVSPKALTA</sequence>
<name>A0A0G1IIC5_9BACT</name>
<dbReference type="Proteomes" id="UP000034521">
    <property type="component" value="Unassembled WGS sequence"/>
</dbReference>
<accession>A0A0G1IIC5</accession>
<reference evidence="2 3" key="1">
    <citation type="journal article" date="2015" name="Nature">
        <title>rRNA introns, odd ribosomes, and small enigmatic genomes across a large radiation of phyla.</title>
        <authorList>
            <person name="Brown C.T."/>
            <person name="Hug L.A."/>
            <person name="Thomas B.C."/>
            <person name="Sharon I."/>
            <person name="Castelle C.J."/>
            <person name="Singh A."/>
            <person name="Wilkins M.J."/>
            <person name="Williams K.H."/>
            <person name="Banfield J.F."/>
        </authorList>
    </citation>
    <scope>NUCLEOTIDE SEQUENCE [LARGE SCALE GENOMIC DNA]</scope>
</reference>
<comment type="caution">
    <text evidence="2">The sequence shown here is derived from an EMBL/GenBank/DDBJ whole genome shotgun (WGS) entry which is preliminary data.</text>
</comment>
<organism evidence="2 3">
    <name type="scientific">Candidatus Gottesmanbacteria bacterium GW2011_GWA1_44_24b</name>
    <dbReference type="NCBI Taxonomy" id="1618437"/>
    <lineage>
        <taxon>Bacteria</taxon>
        <taxon>Candidatus Gottesmaniibacteriota</taxon>
    </lineage>
</organism>
<gene>
    <name evidence="2" type="ORF">UW52_C0049G0009</name>
</gene>